<evidence type="ECO:0000256" key="2">
    <source>
        <dbReference type="ARBA" id="ARBA00022475"/>
    </source>
</evidence>
<dbReference type="Pfam" id="PF02653">
    <property type="entry name" value="BPD_transp_2"/>
    <property type="match status" value="1"/>
</dbReference>
<dbReference type="InterPro" id="IPR001851">
    <property type="entry name" value="ABC_transp_permease"/>
</dbReference>
<feature type="transmembrane region" description="Helical" evidence="6">
    <location>
        <begin position="61"/>
        <end position="82"/>
    </location>
</feature>
<feature type="transmembrane region" description="Helical" evidence="6">
    <location>
        <begin position="269"/>
        <end position="290"/>
    </location>
</feature>
<organism evidence="7 8">
    <name type="scientific">Vibrio viridaestus</name>
    <dbReference type="NCBI Taxonomy" id="2487322"/>
    <lineage>
        <taxon>Bacteria</taxon>
        <taxon>Pseudomonadati</taxon>
        <taxon>Pseudomonadota</taxon>
        <taxon>Gammaproteobacteria</taxon>
        <taxon>Vibrionales</taxon>
        <taxon>Vibrionaceae</taxon>
        <taxon>Vibrio</taxon>
    </lineage>
</organism>
<keyword evidence="4 6" id="KW-1133">Transmembrane helix</keyword>
<feature type="transmembrane region" description="Helical" evidence="6">
    <location>
        <begin position="224"/>
        <end position="248"/>
    </location>
</feature>
<evidence type="ECO:0000313" key="8">
    <source>
        <dbReference type="Proteomes" id="UP000281112"/>
    </source>
</evidence>
<gene>
    <name evidence="7" type="ORF">EES38_12640</name>
</gene>
<feature type="transmembrane region" description="Helical" evidence="6">
    <location>
        <begin position="38"/>
        <end position="55"/>
    </location>
</feature>
<comment type="caution">
    <text evidence="7">The sequence shown here is derived from an EMBL/GenBank/DDBJ whole genome shotgun (WGS) entry which is preliminary data.</text>
</comment>
<comment type="subcellular location">
    <subcellularLocation>
        <location evidence="1">Cell inner membrane</location>
        <topology evidence="1">Multi-pass membrane protein</topology>
    </subcellularLocation>
</comment>
<evidence type="ECO:0000256" key="4">
    <source>
        <dbReference type="ARBA" id="ARBA00022989"/>
    </source>
</evidence>
<feature type="transmembrane region" description="Helical" evidence="6">
    <location>
        <begin position="137"/>
        <end position="159"/>
    </location>
</feature>
<dbReference type="RefSeq" id="WP_124937562.1">
    <property type="nucleotide sequence ID" value="NZ_RJVQ01000005.1"/>
</dbReference>
<keyword evidence="5 6" id="KW-0472">Membrane</keyword>
<evidence type="ECO:0000256" key="6">
    <source>
        <dbReference type="SAM" id="Phobius"/>
    </source>
</evidence>
<evidence type="ECO:0000256" key="1">
    <source>
        <dbReference type="ARBA" id="ARBA00004429"/>
    </source>
</evidence>
<reference evidence="7 8" key="1">
    <citation type="submission" date="2018-11" db="EMBL/GenBank/DDBJ databases">
        <title>Vibrio LJC006 sp. nov., isolated from seawater during the bloom of the enteromorpha.</title>
        <authorList>
            <person name="Liang J."/>
        </authorList>
    </citation>
    <scope>NUCLEOTIDE SEQUENCE [LARGE SCALE GENOMIC DNA]</scope>
    <source>
        <strain evidence="7 8">LJC006</strain>
    </source>
</reference>
<keyword evidence="8" id="KW-1185">Reference proteome</keyword>
<name>A0A3N9TEB0_9VIBR</name>
<evidence type="ECO:0000313" key="7">
    <source>
        <dbReference type="EMBL" id="RQW62568.1"/>
    </source>
</evidence>
<accession>A0A3N9TEB0</accession>
<dbReference type="CDD" id="cd06580">
    <property type="entry name" value="TM_PBP1_transp_TpRbsC_like"/>
    <property type="match status" value="1"/>
</dbReference>
<dbReference type="Proteomes" id="UP000281112">
    <property type="component" value="Unassembled WGS sequence"/>
</dbReference>
<dbReference type="PANTHER" id="PTHR43370:SF2">
    <property type="entry name" value="ABC TRANSPORTER PERMEASE PROTEIN"/>
    <property type="match status" value="1"/>
</dbReference>
<dbReference type="AlphaFoldDB" id="A0A3N9TEB0"/>
<dbReference type="GO" id="GO:0022857">
    <property type="term" value="F:transmembrane transporter activity"/>
    <property type="evidence" value="ECO:0007669"/>
    <property type="project" value="InterPro"/>
</dbReference>
<feature type="transmembrane region" description="Helical" evidence="6">
    <location>
        <begin position="193"/>
        <end position="212"/>
    </location>
</feature>
<evidence type="ECO:0000256" key="3">
    <source>
        <dbReference type="ARBA" id="ARBA00022692"/>
    </source>
</evidence>
<proteinExistence type="predicted"/>
<dbReference type="GO" id="GO:0005886">
    <property type="term" value="C:plasma membrane"/>
    <property type="evidence" value="ECO:0007669"/>
    <property type="project" value="UniProtKB-SubCell"/>
</dbReference>
<sequence>MDAELIQQILIAAVKTGTPLLLIALGELICEKSGVLNLGQEGMMLMGAMAGFAGAHYTGSLFLGVIFAMASGMLMSLIFGFLTLSLNTNQVATGLALTIFGTGLSAFLGTSLIGSTLDGFPELPIPLLSSIPFFGDLLFKHDILVYSSFIIVIVAWWVVQKTRLGLTIRAVGENPHSANALGIKVIALRYGTVMFGGAMAGLAGAYMSLAYTPMWVEGMTAGRGWIALALVVFASWRIGYLVLGAYLFGCTSIMHLMMQGAGVDISPNLLAMTPYVATVVVMVILSSNSARQKLATPMSLGKPFDPKVH</sequence>
<dbReference type="OrthoDB" id="9792579at2"/>
<keyword evidence="2" id="KW-1003">Cell membrane</keyword>
<feature type="transmembrane region" description="Helical" evidence="6">
    <location>
        <begin position="6"/>
        <end position="26"/>
    </location>
</feature>
<evidence type="ECO:0000256" key="5">
    <source>
        <dbReference type="ARBA" id="ARBA00023136"/>
    </source>
</evidence>
<protein>
    <submittedName>
        <fullName evidence="7">ABC transporter permease</fullName>
    </submittedName>
</protein>
<keyword evidence="3 6" id="KW-0812">Transmembrane</keyword>
<dbReference type="PANTHER" id="PTHR43370">
    <property type="entry name" value="SUGAR ABC TRANSPORTER INTEGRAL MEMBRANE PROTEIN-RELATED"/>
    <property type="match status" value="1"/>
</dbReference>
<dbReference type="EMBL" id="RJVQ01000005">
    <property type="protein sequence ID" value="RQW62568.1"/>
    <property type="molecule type" value="Genomic_DNA"/>
</dbReference>
<feature type="transmembrane region" description="Helical" evidence="6">
    <location>
        <begin position="94"/>
        <end position="117"/>
    </location>
</feature>